<dbReference type="OMA" id="YEMNEEM"/>
<keyword evidence="4" id="KW-0966">Cell projection</keyword>
<sequence>MYEKMKNSDGAIKLLSLIANDCYRIGDYLYAAKSFDAMGEIEPNPDYWEGKRGAVIGVFKLVVERKAPSDHLLEAIVLLEKSRHPQVGYITNIIRRYIRENNLNI</sequence>
<dbReference type="PANTHER" id="PTHR14781">
    <property type="entry name" value="INTRAFLAGELLAR TRANSPORT PROTEIN 56"/>
    <property type="match status" value="1"/>
</dbReference>
<proteinExistence type="predicted"/>
<dbReference type="EMBL" id="UYRX01000314">
    <property type="protein sequence ID" value="VDK79917.1"/>
    <property type="molecule type" value="Genomic_DNA"/>
</dbReference>
<evidence type="ECO:0000256" key="1">
    <source>
        <dbReference type="ARBA" id="ARBA00004138"/>
    </source>
</evidence>
<gene>
    <name evidence="5" type="ORF">NLS_LOCUS4711</name>
</gene>
<dbReference type="OrthoDB" id="95390at2759"/>
<accession>A0A3P6T4C6</accession>
<dbReference type="GO" id="GO:0097546">
    <property type="term" value="C:ciliary base"/>
    <property type="evidence" value="ECO:0007669"/>
    <property type="project" value="TreeGrafter"/>
</dbReference>
<protein>
    <submittedName>
        <fullName evidence="5">Uncharacterized protein</fullName>
    </submittedName>
</protein>
<keyword evidence="6" id="KW-1185">Reference proteome</keyword>
<dbReference type="GO" id="GO:0036064">
    <property type="term" value="C:ciliary basal body"/>
    <property type="evidence" value="ECO:0007669"/>
    <property type="project" value="TreeGrafter"/>
</dbReference>
<dbReference type="STRING" id="42156.A0A3P6T4C6"/>
<evidence type="ECO:0000313" key="5">
    <source>
        <dbReference type="EMBL" id="VDK79917.1"/>
    </source>
</evidence>
<dbReference type="AlphaFoldDB" id="A0A3P6T4C6"/>
<name>A0A3P6T4C6_LITSI</name>
<dbReference type="GO" id="GO:0030992">
    <property type="term" value="C:intraciliary transport particle B"/>
    <property type="evidence" value="ECO:0007669"/>
    <property type="project" value="TreeGrafter"/>
</dbReference>
<evidence type="ECO:0000313" key="6">
    <source>
        <dbReference type="Proteomes" id="UP000277928"/>
    </source>
</evidence>
<dbReference type="Proteomes" id="UP000277928">
    <property type="component" value="Unassembled WGS sequence"/>
</dbReference>
<evidence type="ECO:0000256" key="4">
    <source>
        <dbReference type="ARBA" id="ARBA00023273"/>
    </source>
</evidence>
<keyword evidence="2" id="KW-0677">Repeat</keyword>
<dbReference type="InterPro" id="IPR030511">
    <property type="entry name" value="TTC26"/>
</dbReference>
<keyword evidence="3" id="KW-0802">TPR repeat</keyword>
<dbReference type="GO" id="GO:0120170">
    <property type="term" value="F:intraciliary transport particle B binding"/>
    <property type="evidence" value="ECO:0007669"/>
    <property type="project" value="TreeGrafter"/>
</dbReference>
<organism evidence="5 6">
    <name type="scientific">Litomosoides sigmodontis</name>
    <name type="common">Filarial nematode worm</name>
    <dbReference type="NCBI Taxonomy" id="42156"/>
    <lineage>
        <taxon>Eukaryota</taxon>
        <taxon>Metazoa</taxon>
        <taxon>Ecdysozoa</taxon>
        <taxon>Nematoda</taxon>
        <taxon>Chromadorea</taxon>
        <taxon>Rhabditida</taxon>
        <taxon>Spirurina</taxon>
        <taxon>Spiruromorpha</taxon>
        <taxon>Filarioidea</taxon>
        <taxon>Onchocercidae</taxon>
        <taxon>Litomosoides</taxon>
    </lineage>
</organism>
<comment type="subcellular location">
    <subcellularLocation>
        <location evidence="1">Cell projection</location>
        <location evidence="1">Cilium</location>
    </subcellularLocation>
</comment>
<dbReference type="PANTHER" id="PTHR14781:SF0">
    <property type="entry name" value="INTRAFLAGELLAR TRANSPORT PROTEIN 56"/>
    <property type="match status" value="1"/>
</dbReference>
<evidence type="ECO:0000256" key="2">
    <source>
        <dbReference type="ARBA" id="ARBA00022737"/>
    </source>
</evidence>
<reference evidence="5 6" key="1">
    <citation type="submission" date="2018-08" db="EMBL/GenBank/DDBJ databases">
        <authorList>
            <person name="Laetsch R D."/>
            <person name="Stevens L."/>
            <person name="Kumar S."/>
            <person name="Blaxter L. M."/>
        </authorList>
    </citation>
    <scope>NUCLEOTIDE SEQUENCE [LARGE SCALE GENOMIC DNA]</scope>
</reference>
<evidence type="ECO:0000256" key="3">
    <source>
        <dbReference type="ARBA" id="ARBA00022803"/>
    </source>
</evidence>
<dbReference type="GO" id="GO:0035720">
    <property type="term" value="P:intraciliary anterograde transport"/>
    <property type="evidence" value="ECO:0007669"/>
    <property type="project" value="TreeGrafter"/>
</dbReference>
<dbReference type="GO" id="GO:0035735">
    <property type="term" value="P:intraciliary transport involved in cilium assembly"/>
    <property type="evidence" value="ECO:0007669"/>
    <property type="project" value="TreeGrafter"/>
</dbReference>